<evidence type="ECO:0000259" key="6">
    <source>
        <dbReference type="Pfam" id="PF01368"/>
    </source>
</evidence>
<reference evidence="9" key="2">
    <citation type="submission" date="2020-09" db="EMBL/GenBank/DDBJ databases">
        <authorList>
            <person name="Sun Q."/>
            <person name="Zhou Y."/>
        </authorList>
    </citation>
    <scope>NUCLEOTIDE SEQUENCE</scope>
    <source>
        <strain evidence="9">CGMCC 1.15958</strain>
    </source>
</reference>
<dbReference type="SUPFAM" id="SSF64182">
    <property type="entry name" value="DHH phosphoesterases"/>
    <property type="match status" value="1"/>
</dbReference>
<dbReference type="RefSeq" id="WP_188764258.1">
    <property type="nucleotide sequence ID" value="NZ_BMKK01000001.1"/>
</dbReference>
<feature type="domain" description="DDH" evidence="6">
    <location>
        <begin position="81"/>
        <end position="230"/>
    </location>
</feature>
<name>A0A916YGR4_9BACT</name>
<keyword evidence="10" id="KW-1185">Reference proteome</keyword>
<keyword evidence="4" id="KW-0378">Hydrolase</keyword>
<evidence type="ECO:0000313" key="10">
    <source>
        <dbReference type="Proteomes" id="UP000609064"/>
    </source>
</evidence>
<dbReference type="Pfam" id="PF01368">
    <property type="entry name" value="DHH"/>
    <property type="match status" value="1"/>
</dbReference>
<comment type="caution">
    <text evidence="9">The sequence shown here is derived from an EMBL/GenBank/DDBJ whole genome shotgun (WGS) entry which is preliminary data.</text>
</comment>
<organism evidence="9 10">
    <name type="scientific">Emticicia aquatilis</name>
    <dbReference type="NCBI Taxonomy" id="1537369"/>
    <lineage>
        <taxon>Bacteria</taxon>
        <taxon>Pseudomonadati</taxon>
        <taxon>Bacteroidota</taxon>
        <taxon>Cytophagia</taxon>
        <taxon>Cytophagales</taxon>
        <taxon>Leadbetterellaceae</taxon>
        <taxon>Emticicia</taxon>
    </lineage>
</organism>
<evidence type="ECO:0000259" key="7">
    <source>
        <dbReference type="Pfam" id="PF02272"/>
    </source>
</evidence>
<dbReference type="Gene3D" id="3.10.310.30">
    <property type="match status" value="1"/>
</dbReference>
<dbReference type="GO" id="GO:0008409">
    <property type="term" value="F:5'-3' exonuclease activity"/>
    <property type="evidence" value="ECO:0007669"/>
    <property type="project" value="InterPro"/>
</dbReference>
<dbReference type="PANTHER" id="PTHR30255">
    <property type="entry name" value="SINGLE-STRANDED-DNA-SPECIFIC EXONUCLEASE RECJ"/>
    <property type="match status" value="1"/>
</dbReference>
<feature type="domain" description="DHHA1" evidence="7">
    <location>
        <begin position="355"/>
        <end position="445"/>
    </location>
</feature>
<keyword evidence="5 9" id="KW-0269">Exonuclease</keyword>
<dbReference type="InterPro" id="IPR051673">
    <property type="entry name" value="SSDNA_exonuclease_RecJ"/>
</dbReference>
<evidence type="ECO:0000256" key="3">
    <source>
        <dbReference type="ARBA" id="ARBA00022722"/>
    </source>
</evidence>
<sequence length="571" mass="64597">MPEKRWSYKPTPSTESVVELSQAINVDKALAAMLVQRGITAFDEARDFFRPKLEHLHDPFLMLDMEKAVTRLREAIENGEKIMVYGDYDVDGTTSVALVYGFLSTFYGNLEYYNPDRYEEGYGVSVQGIEWAAEQGVSLVICLDCGIKAQDKVTLAKEKFDIDFIICDHHEPDDTLPDAVAVLDPKRKDCPYPYKELTGNGVGFKLLQAFCTRTEMPIESLYEFLDLCVVSIASDIVPITGENRVLAFYGLKKLNENPRIGLKALKEVAGFTTQMNIENVVFVLGPRINAAGRIKHAKAAVQLLLSDDYDEALEFAHEIQKHNLERRGHDSRMTEEALAMIEGDEWLANTAKSTVLYREDWHKGVIGIVASRCIEKYYRPTIILTKSHEKAAGSARSVAGFNLYGAIEECAELLEQFGGHTHAAGMTMPIENIDAFRLEFDRVVSKYITPEQLTPVVTVDLKIKLAEINPKFYRIMNQMSPFGPENMQPVFATENITLKYPPRVMKEKHLRLELFEEETGAILTAVGFGMAEEHLERLNTNKYFSVAYQVDENTFNNKTTLQLMLKDIKYS</sequence>
<protein>
    <recommendedName>
        <fullName evidence="2">Single-stranded-DNA-specific exonuclease RecJ</fullName>
    </recommendedName>
</protein>
<dbReference type="InterPro" id="IPR041122">
    <property type="entry name" value="RecJ_OB"/>
</dbReference>
<dbReference type="Pfam" id="PF02272">
    <property type="entry name" value="DHHA1"/>
    <property type="match status" value="1"/>
</dbReference>
<dbReference type="PANTHER" id="PTHR30255:SF2">
    <property type="entry name" value="SINGLE-STRANDED-DNA-SPECIFIC EXONUCLEASE RECJ"/>
    <property type="match status" value="1"/>
</dbReference>
<dbReference type="InterPro" id="IPR038763">
    <property type="entry name" value="DHH_sf"/>
</dbReference>
<evidence type="ECO:0000256" key="5">
    <source>
        <dbReference type="ARBA" id="ARBA00022839"/>
    </source>
</evidence>
<dbReference type="Pfam" id="PF17768">
    <property type="entry name" value="RecJ_OB"/>
    <property type="match status" value="1"/>
</dbReference>
<dbReference type="GO" id="GO:0006281">
    <property type="term" value="P:DNA repair"/>
    <property type="evidence" value="ECO:0007669"/>
    <property type="project" value="InterPro"/>
</dbReference>
<evidence type="ECO:0000259" key="8">
    <source>
        <dbReference type="Pfam" id="PF17768"/>
    </source>
</evidence>
<dbReference type="GO" id="GO:0006310">
    <property type="term" value="P:DNA recombination"/>
    <property type="evidence" value="ECO:0007669"/>
    <property type="project" value="InterPro"/>
</dbReference>
<reference evidence="9" key="1">
    <citation type="journal article" date="2014" name="Int. J. Syst. Evol. Microbiol.">
        <title>Complete genome sequence of Corynebacterium casei LMG S-19264T (=DSM 44701T), isolated from a smear-ripened cheese.</title>
        <authorList>
            <consortium name="US DOE Joint Genome Institute (JGI-PGF)"/>
            <person name="Walter F."/>
            <person name="Albersmeier A."/>
            <person name="Kalinowski J."/>
            <person name="Ruckert C."/>
        </authorList>
    </citation>
    <scope>NUCLEOTIDE SEQUENCE</scope>
    <source>
        <strain evidence="9">CGMCC 1.15958</strain>
    </source>
</reference>
<proteinExistence type="inferred from homology"/>
<evidence type="ECO:0000256" key="1">
    <source>
        <dbReference type="ARBA" id="ARBA00005915"/>
    </source>
</evidence>
<evidence type="ECO:0000313" key="9">
    <source>
        <dbReference type="EMBL" id="GGD43814.1"/>
    </source>
</evidence>
<dbReference type="Gene3D" id="3.90.1640.30">
    <property type="match status" value="1"/>
</dbReference>
<dbReference type="InterPro" id="IPR004610">
    <property type="entry name" value="RecJ"/>
</dbReference>
<accession>A0A916YGR4</accession>
<dbReference type="EMBL" id="BMKK01000001">
    <property type="protein sequence ID" value="GGD43814.1"/>
    <property type="molecule type" value="Genomic_DNA"/>
</dbReference>
<evidence type="ECO:0000256" key="2">
    <source>
        <dbReference type="ARBA" id="ARBA00019841"/>
    </source>
</evidence>
<dbReference type="AlphaFoldDB" id="A0A916YGR4"/>
<comment type="similarity">
    <text evidence="1">Belongs to the RecJ family.</text>
</comment>
<dbReference type="Proteomes" id="UP000609064">
    <property type="component" value="Unassembled WGS sequence"/>
</dbReference>
<dbReference type="InterPro" id="IPR001667">
    <property type="entry name" value="DDH_dom"/>
</dbReference>
<dbReference type="InterPro" id="IPR003156">
    <property type="entry name" value="DHHA1_dom"/>
</dbReference>
<gene>
    <name evidence="9" type="ORF">GCM10011514_04700</name>
</gene>
<dbReference type="GO" id="GO:0003676">
    <property type="term" value="F:nucleic acid binding"/>
    <property type="evidence" value="ECO:0007669"/>
    <property type="project" value="InterPro"/>
</dbReference>
<keyword evidence="3" id="KW-0540">Nuclease</keyword>
<dbReference type="NCBIfam" id="TIGR00644">
    <property type="entry name" value="recJ"/>
    <property type="match status" value="1"/>
</dbReference>
<evidence type="ECO:0000256" key="4">
    <source>
        <dbReference type="ARBA" id="ARBA00022801"/>
    </source>
</evidence>
<feature type="domain" description="RecJ OB" evidence="8">
    <location>
        <begin position="459"/>
        <end position="567"/>
    </location>
</feature>